<sequence>MAAVGAGGSTAAPGPGAVSAGALEPGTASAGETVCARAVAWEADSQAPEVHIPSCAGGPECLPHPQHPLRPHVARGPLLCHHCCGHGGSAQRSHLPAAALRTEEG</sequence>
<protein>
    <submittedName>
        <fullName evidence="2">SLC35A2 isoform 13</fullName>
    </submittedName>
</protein>
<evidence type="ECO:0000256" key="1">
    <source>
        <dbReference type="SAM" id="MobiDB-lite"/>
    </source>
</evidence>
<organism evidence="2">
    <name type="scientific">Pongo abelii</name>
    <name type="common">Sumatran orangutan</name>
    <name type="synonym">Pongo pygmaeus abelii</name>
    <dbReference type="NCBI Taxonomy" id="9601"/>
    <lineage>
        <taxon>Eukaryota</taxon>
        <taxon>Metazoa</taxon>
        <taxon>Chordata</taxon>
        <taxon>Craniata</taxon>
        <taxon>Vertebrata</taxon>
        <taxon>Euteleostomi</taxon>
        <taxon>Mammalia</taxon>
        <taxon>Eutheria</taxon>
        <taxon>Euarchontoglires</taxon>
        <taxon>Primates</taxon>
        <taxon>Haplorrhini</taxon>
        <taxon>Catarrhini</taxon>
        <taxon>Hominidae</taxon>
        <taxon>Pongo</taxon>
    </lineage>
</organism>
<proteinExistence type="predicted"/>
<dbReference type="EMBL" id="NDHI03003731">
    <property type="protein sequence ID" value="PNJ04835.1"/>
    <property type="molecule type" value="Genomic_DNA"/>
</dbReference>
<reference evidence="2" key="1">
    <citation type="submission" date="2017-12" db="EMBL/GenBank/DDBJ databases">
        <title>High-resolution comparative analysis of great ape genomes.</title>
        <authorList>
            <person name="Pollen A."/>
            <person name="Hastie A."/>
            <person name="Hormozdiari F."/>
            <person name="Dougherty M."/>
            <person name="Liu R."/>
            <person name="Chaisson M."/>
            <person name="Hoppe E."/>
            <person name="Hill C."/>
            <person name="Pang A."/>
            <person name="Hillier L."/>
            <person name="Baker C."/>
            <person name="Armstrong J."/>
            <person name="Shendure J."/>
            <person name="Paten B."/>
            <person name="Wilson R."/>
            <person name="Chao H."/>
            <person name="Schneider V."/>
            <person name="Ventura M."/>
            <person name="Kronenberg Z."/>
            <person name="Murali S."/>
            <person name="Gordon D."/>
            <person name="Cantsilieris S."/>
            <person name="Munson K."/>
            <person name="Nelson B."/>
            <person name="Raja A."/>
            <person name="Underwood J."/>
            <person name="Diekhans M."/>
            <person name="Fiddes I."/>
            <person name="Haussler D."/>
            <person name="Eichler E."/>
        </authorList>
    </citation>
    <scope>NUCLEOTIDE SEQUENCE [LARGE SCALE GENOMIC DNA]</scope>
    <source>
        <strain evidence="2">Susie</strain>
    </source>
</reference>
<feature type="region of interest" description="Disordered" evidence="1">
    <location>
        <begin position="1"/>
        <end position="25"/>
    </location>
</feature>
<feature type="region of interest" description="Disordered" evidence="1">
    <location>
        <begin position="47"/>
        <end position="67"/>
    </location>
</feature>
<name>A0A2J8R8I8_PONAB</name>
<accession>A0A2J8R8I8</accession>
<evidence type="ECO:0000313" key="2">
    <source>
        <dbReference type="EMBL" id="PNJ04835.1"/>
    </source>
</evidence>
<feature type="compositionally biased region" description="Low complexity" evidence="1">
    <location>
        <begin position="9"/>
        <end position="22"/>
    </location>
</feature>
<gene>
    <name evidence="2" type="ORF">CR201_G0052926</name>
</gene>
<dbReference type="AlphaFoldDB" id="A0A2J8R8I8"/>
<comment type="caution">
    <text evidence="2">The sequence shown here is derived from an EMBL/GenBank/DDBJ whole genome shotgun (WGS) entry which is preliminary data.</text>
</comment>